<comment type="caution">
    <text evidence="2">The sequence shown here is derived from an EMBL/GenBank/DDBJ whole genome shotgun (WGS) entry which is preliminary data.</text>
</comment>
<evidence type="ECO:0000256" key="1">
    <source>
        <dbReference type="SAM" id="MobiDB-lite"/>
    </source>
</evidence>
<proteinExistence type="predicted"/>
<protein>
    <submittedName>
        <fullName evidence="2">Uncharacterized protein</fullName>
    </submittedName>
</protein>
<organism evidence="2 3">
    <name type="scientific">Plakobranchus ocellatus</name>
    <dbReference type="NCBI Taxonomy" id="259542"/>
    <lineage>
        <taxon>Eukaryota</taxon>
        <taxon>Metazoa</taxon>
        <taxon>Spiralia</taxon>
        <taxon>Lophotrochozoa</taxon>
        <taxon>Mollusca</taxon>
        <taxon>Gastropoda</taxon>
        <taxon>Heterobranchia</taxon>
        <taxon>Euthyneura</taxon>
        <taxon>Panpulmonata</taxon>
        <taxon>Sacoglossa</taxon>
        <taxon>Placobranchoidea</taxon>
        <taxon>Plakobranchidae</taxon>
        <taxon>Plakobranchus</taxon>
    </lineage>
</organism>
<dbReference type="EMBL" id="BLXT01006999">
    <property type="protein sequence ID" value="GFO35374.1"/>
    <property type="molecule type" value="Genomic_DNA"/>
</dbReference>
<gene>
    <name evidence="2" type="ORF">PoB_006187900</name>
</gene>
<feature type="region of interest" description="Disordered" evidence="1">
    <location>
        <begin position="72"/>
        <end position="128"/>
    </location>
</feature>
<evidence type="ECO:0000313" key="2">
    <source>
        <dbReference type="EMBL" id="GFO35374.1"/>
    </source>
</evidence>
<dbReference type="AlphaFoldDB" id="A0AAV4CU05"/>
<name>A0AAV4CU05_9GAST</name>
<accession>A0AAV4CU05</accession>
<dbReference type="Proteomes" id="UP000735302">
    <property type="component" value="Unassembled WGS sequence"/>
</dbReference>
<sequence>MGERERPKSIDTVEIIIEELVKRRQKSTDTVEIIIEELVKRRQKSNDTVEIIMEELVKRRQKSTDTVEIVVRTTSPQQDDLRLPGPPSGQGANGEARTRDRKVPADLRVDSLATVPPTSPSFNQRSDSRIYAYI</sequence>
<feature type="compositionally biased region" description="Basic and acidic residues" evidence="1">
    <location>
        <begin position="96"/>
        <end position="109"/>
    </location>
</feature>
<reference evidence="2 3" key="1">
    <citation type="journal article" date="2021" name="Elife">
        <title>Chloroplast acquisition without the gene transfer in kleptoplastic sea slugs, Plakobranchus ocellatus.</title>
        <authorList>
            <person name="Maeda T."/>
            <person name="Takahashi S."/>
            <person name="Yoshida T."/>
            <person name="Shimamura S."/>
            <person name="Takaki Y."/>
            <person name="Nagai Y."/>
            <person name="Toyoda A."/>
            <person name="Suzuki Y."/>
            <person name="Arimoto A."/>
            <person name="Ishii H."/>
            <person name="Satoh N."/>
            <person name="Nishiyama T."/>
            <person name="Hasebe M."/>
            <person name="Maruyama T."/>
            <person name="Minagawa J."/>
            <person name="Obokata J."/>
            <person name="Shigenobu S."/>
        </authorList>
    </citation>
    <scope>NUCLEOTIDE SEQUENCE [LARGE SCALE GENOMIC DNA]</scope>
</reference>
<keyword evidence="3" id="KW-1185">Reference proteome</keyword>
<evidence type="ECO:0000313" key="3">
    <source>
        <dbReference type="Proteomes" id="UP000735302"/>
    </source>
</evidence>